<dbReference type="Pfam" id="PF00126">
    <property type="entry name" value="HTH_1"/>
    <property type="match status" value="1"/>
</dbReference>
<feature type="domain" description="HTH lysR-type" evidence="5">
    <location>
        <begin position="6"/>
        <end position="63"/>
    </location>
</feature>
<proteinExistence type="inferred from homology"/>
<keyword evidence="4" id="KW-0804">Transcription</keyword>
<dbReference type="PROSITE" id="PS50931">
    <property type="entry name" value="HTH_LYSR"/>
    <property type="match status" value="1"/>
</dbReference>
<keyword evidence="7" id="KW-1185">Reference proteome</keyword>
<keyword evidence="3" id="KW-0238">DNA-binding</keyword>
<dbReference type="InterPro" id="IPR036390">
    <property type="entry name" value="WH_DNA-bd_sf"/>
</dbReference>
<accession>A0A4R3HT17</accession>
<reference evidence="6 7" key="1">
    <citation type="submission" date="2019-03" db="EMBL/GenBank/DDBJ databases">
        <title>Genomic Encyclopedia of Type Strains, Phase IV (KMG-IV): sequencing the most valuable type-strain genomes for metagenomic binning, comparative biology and taxonomic classification.</title>
        <authorList>
            <person name="Goeker M."/>
        </authorList>
    </citation>
    <scope>NUCLEOTIDE SEQUENCE [LARGE SCALE GENOMIC DNA]</scope>
    <source>
        <strain evidence="6 7">DSM 7445</strain>
    </source>
</reference>
<sequence>MKNMDFDWNDLKFFLAAARQGGLTGAAKALRTSASTVSRHITTLEQRLQATLFLRQQTGYLLTDDGSALLKHVENVEQAMMAAERNALGSIQQEVTGKVRLATTEMLAVHLIAPHLHALQQRHPRLQLEIGISLSRANLSRREADLALRMVEPSRDDGAGDYIAQQVGKLDCAPYCLSNLVSPKKSNNPEAWQKLDYISWDESWADLPMAKWLRAAFPGKAPVLSCNSMQVQHAAIRSGMGVGMLPCFVGDQDTALQRLGSREPPLSRAIWLVYHRDLKASQRVIAMREFIQEIFHSYL</sequence>
<evidence type="ECO:0000256" key="4">
    <source>
        <dbReference type="ARBA" id="ARBA00023163"/>
    </source>
</evidence>
<dbReference type="Pfam" id="PF03466">
    <property type="entry name" value="LysR_substrate"/>
    <property type="match status" value="1"/>
</dbReference>
<dbReference type="OrthoDB" id="8579932at2"/>
<organism evidence="6 7">
    <name type="scientific">Paucimonas lemoignei</name>
    <name type="common">Pseudomonas lemoignei</name>
    <dbReference type="NCBI Taxonomy" id="29443"/>
    <lineage>
        <taxon>Bacteria</taxon>
        <taxon>Pseudomonadati</taxon>
        <taxon>Pseudomonadota</taxon>
        <taxon>Betaproteobacteria</taxon>
        <taxon>Burkholderiales</taxon>
        <taxon>Burkholderiaceae</taxon>
        <taxon>Paucimonas</taxon>
    </lineage>
</organism>
<dbReference type="SUPFAM" id="SSF53850">
    <property type="entry name" value="Periplasmic binding protein-like II"/>
    <property type="match status" value="1"/>
</dbReference>
<dbReference type="GO" id="GO:0043565">
    <property type="term" value="F:sequence-specific DNA binding"/>
    <property type="evidence" value="ECO:0007669"/>
    <property type="project" value="TreeGrafter"/>
</dbReference>
<dbReference type="EMBL" id="SLZQ01000007">
    <property type="protein sequence ID" value="TCS36287.1"/>
    <property type="molecule type" value="Genomic_DNA"/>
</dbReference>
<dbReference type="GO" id="GO:0006351">
    <property type="term" value="P:DNA-templated transcription"/>
    <property type="evidence" value="ECO:0007669"/>
    <property type="project" value="TreeGrafter"/>
</dbReference>
<gene>
    <name evidence="6" type="ORF">EDC30_107104</name>
</gene>
<evidence type="ECO:0000256" key="3">
    <source>
        <dbReference type="ARBA" id="ARBA00023125"/>
    </source>
</evidence>
<evidence type="ECO:0000256" key="2">
    <source>
        <dbReference type="ARBA" id="ARBA00023015"/>
    </source>
</evidence>
<dbReference type="InterPro" id="IPR036388">
    <property type="entry name" value="WH-like_DNA-bd_sf"/>
</dbReference>
<name>A0A4R3HT17_PAULE</name>
<dbReference type="Gene3D" id="1.10.10.10">
    <property type="entry name" value="Winged helix-like DNA-binding domain superfamily/Winged helix DNA-binding domain"/>
    <property type="match status" value="1"/>
</dbReference>
<protein>
    <submittedName>
        <fullName evidence="6">LysR family transcriptional regulator</fullName>
    </submittedName>
</protein>
<dbReference type="AlphaFoldDB" id="A0A4R3HT17"/>
<dbReference type="SUPFAM" id="SSF46785">
    <property type="entry name" value="Winged helix' DNA-binding domain"/>
    <property type="match status" value="1"/>
</dbReference>
<dbReference type="InterPro" id="IPR005119">
    <property type="entry name" value="LysR_subst-bd"/>
</dbReference>
<comment type="similarity">
    <text evidence="1">Belongs to the LysR transcriptional regulatory family.</text>
</comment>
<comment type="caution">
    <text evidence="6">The sequence shown here is derived from an EMBL/GenBank/DDBJ whole genome shotgun (WGS) entry which is preliminary data.</text>
</comment>
<dbReference type="PANTHER" id="PTHR30537:SF3">
    <property type="entry name" value="TRANSCRIPTIONAL REGULATORY PROTEIN"/>
    <property type="match status" value="1"/>
</dbReference>
<evidence type="ECO:0000313" key="6">
    <source>
        <dbReference type="EMBL" id="TCS36287.1"/>
    </source>
</evidence>
<evidence type="ECO:0000259" key="5">
    <source>
        <dbReference type="PROSITE" id="PS50931"/>
    </source>
</evidence>
<dbReference type="InterPro" id="IPR000847">
    <property type="entry name" value="LysR_HTH_N"/>
</dbReference>
<dbReference type="Proteomes" id="UP000295382">
    <property type="component" value="Unassembled WGS sequence"/>
</dbReference>
<dbReference type="PANTHER" id="PTHR30537">
    <property type="entry name" value="HTH-TYPE TRANSCRIPTIONAL REGULATOR"/>
    <property type="match status" value="1"/>
</dbReference>
<keyword evidence="2" id="KW-0805">Transcription regulation</keyword>
<dbReference type="InterPro" id="IPR058163">
    <property type="entry name" value="LysR-type_TF_proteobact-type"/>
</dbReference>
<evidence type="ECO:0000256" key="1">
    <source>
        <dbReference type="ARBA" id="ARBA00009437"/>
    </source>
</evidence>
<dbReference type="Gene3D" id="3.40.190.290">
    <property type="match status" value="1"/>
</dbReference>
<evidence type="ECO:0000313" key="7">
    <source>
        <dbReference type="Proteomes" id="UP000295382"/>
    </source>
</evidence>
<dbReference type="GO" id="GO:0003700">
    <property type="term" value="F:DNA-binding transcription factor activity"/>
    <property type="evidence" value="ECO:0007669"/>
    <property type="project" value="InterPro"/>
</dbReference>